<name>A0A9Q3JTN7_9BASI</name>
<comment type="caution">
    <text evidence="2">The sequence shown here is derived from an EMBL/GenBank/DDBJ whole genome shotgun (WGS) entry which is preliminary data.</text>
</comment>
<evidence type="ECO:0000313" key="2">
    <source>
        <dbReference type="EMBL" id="MBW0568437.1"/>
    </source>
</evidence>
<accession>A0A9Q3JTN7</accession>
<feature type="compositionally biased region" description="Pro residues" evidence="1">
    <location>
        <begin position="19"/>
        <end position="28"/>
    </location>
</feature>
<proteinExistence type="predicted"/>
<gene>
    <name evidence="2" type="ORF">O181_108152</name>
</gene>
<feature type="region of interest" description="Disordered" evidence="1">
    <location>
        <begin position="1"/>
        <end position="34"/>
    </location>
</feature>
<sequence>MAFLQLFPEHQAHKNNKSMPPPLPPDPPSSSTGIEIHAQQNQMSPKDKTQKLIHFLKDALSPKNTSRSLNQHQISFVLKQVESIDHLFKQDNGQEFQSK</sequence>
<keyword evidence="3" id="KW-1185">Reference proteome</keyword>
<evidence type="ECO:0000313" key="3">
    <source>
        <dbReference type="Proteomes" id="UP000765509"/>
    </source>
</evidence>
<organism evidence="2 3">
    <name type="scientific">Austropuccinia psidii MF-1</name>
    <dbReference type="NCBI Taxonomy" id="1389203"/>
    <lineage>
        <taxon>Eukaryota</taxon>
        <taxon>Fungi</taxon>
        <taxon>Dikarya</taxon>
        <taxon>Basidiomycota</taxon>
        <taxon>Pucciniomycotina</taxon>
        <taxon>Pucciniomycetes</taxon>
        <taxon>Pucciniales</taxon>
        <taxon>Sphaerophragmiaceae</taxon>
        <taxon>Austropuccinia</taxon>
    </lineage>
</organism>
<dbReference type="AlphaFoldDB" id="A0A9Q3JTN7"/>
<reference evidence="2" key="1">
    <citation type="submission" date="2021-03" db="EMBL/GenBank/DDBJ databases">
        <title>Draft genome sequence of rust myrtle Austropuccinia psidii MF-1, a brazilian biotype.</title>
        <authorList>
            <person name="Quecine M.C."/>
            <person name="Pachon D.M.R."/>
            <person name="Bonatelli M.L."/>
            <person name="Correr F.H."/>
            <person name="Franceschini L.M."/>
            <person name="Leite T.F."/>
            <person name="Margarido G.R.A."/>
            <person name="Almeida C.A."/>
            <person name="Ferrarezi J.A."/>
            <person name="Labate C.A."/>
        </authorList>
    </citation>
    <scope>NUCLEOTIDE SEQUENCE</scope>
    <source>
        <strain evidence="2">MF-1</strain>
    </source>
</reference>
<dbReference type="EMBL" id="AVOT02082639">
    <property type="protein sequence ID" value="MBW0568437.1"/>
    <property type="molecule type" value="Genomic_DNA"/>
</dbReference>
<protein>
    <submittedName>
        <fullName evidence="2">Uncharacterized protein</fullName>
    </submittedName>
</protein>
<dbReference type="Proteomes" id="UP000765509">
    <property type="component" value="Unassembled WGS sequence"/>
</dbReference>
<evidence type="ECO:0000256" key="1">
    <source>
        <dbReference type="SAM" id="MobiDB-lite"/>
    </source>
</evidence>